<protein>
    <submittedName>
        <fullName evidence="2">Uncharacterized protein</fullName>
    </submittedName>
</protein>
<organism evidence="2 3">
    <name type="scientific">Spodoptera cosmioides nucleopolyhedrovirus</name>
    <dbReference type="NCBI Taxonomy" id="2605774"/>
    <lineage>
        <taxon>Viruses</taxon>
        <taxon>Viruses incertae sedis</taxon>
        <taxon>Naldaviricetes</taxon>
        <taxon>Lefavirales</taxon>
        <taxon>Baculoviridae</taxon>
        <taxon>Alphabaculovirus</taxon>
        <taxon>Alphabaculovirus spocosmioidis</taxon>
    </lineage>
</organism>
<reference evidence="2 3" key="1">
    <citation type="submission" date="2019-01" db="EMBL/GenBank/DDBJ databases">
        <title>The Spodoptera cosmioides nucleopolyhedrovirus (SpcoNPV) is a novel virus isolated from the polyphagous black armyworm, Spodoptera cosmioides (Walker) (Lepidoptera: Noctuidae).</title>
        <authorList>
            <person name="Santos E.R."/>
            <person name="Oliveira L.B."/>
            <person name="Silva L.A."/>
            <person name="Sosa-Gomez D.R."/>
            <person name="Ribeiro B.M."/>
            <person name="Ardisson-Araujo D.M.P."/>
        </authorList>
    </citation>
    <scope>NUCLEOTIDE SEQUENCE [LARGE SCALE GENOMIC DNA]</scope>
    <source>
        <strain evidence="2">VPN72</strain>
    </source>
</reference>
<evidence type="ECO:0000313" key="2">
    <source>
        <dbReference type="EMBL" id="QEI03479.1"/>
    </source>
</evidence>
<keyword evidence="1" id="KW-0472">Membrane</keyword>
<sequence>MFARFSIKANIVYWNFLSDNEIRLENNPLLWFDDTFKGFGSMVSYCANFASFFVIYTVLSANCKIKYYHYVFMQVFSEICCSYSTLTEI</sequence>
<feature type="transmembrane region" description="Helical" evidence="1">
    <location>
        <begin position="39"/>
        <end position="59"/>
    </location>
</feature>
<proteinExistence type="predicted"/>
<dbReference type="EMBL" id="MK419955">
    <property type="protein sequence ID" value="QEI03479.1"/>
    <property type="molecule type" value="Genomic_DNA"/>
</dbReference>
<evidence type="ECO:0000256" key="1">
    <source>
        <dbReference type="SAM" id="Phobius"/>
    </source>
</evidence>
<keyword evidence="3" id="KW-1185">Reference proteome</keyword>
<evidence type="ECO:0000313" key="3">
    <source>
        <dbReference type="Proteomes" id="UP001223634"/>
    </source>
</evidence>
<keyword evidence="1" id="KW-1133">Transmembrane helix</keyword>
<keyword evidence="1" id="KW-0812">Transmembrane</keyword>
<dbReference type="Proteomes" id="UP001223634">
    <property type="component" value="Segment"/>
</dbReference>
<name>A0A6B7KT19_9ABAC</name>
<accession>A0A6B7KT19</accession>